<accession>A0A161V8Y6</accession>
<reference evidence="8 9" key="1">
    <citation type="submission" date="2015-02" db="EMBL/GenBank/DDBJ databases">
        <title>Draft genome sequence of Lactobacillus collinoides CUPV2371 isolated from a natural cider, the first genome sequence of a strain of this species.</title>
        <authorList>
            <person name="Puertas A.I."/>
            <person name="Spano G."/>
            <person name="Capozzi V."/>
            <person name="Lamontanara A."/>
            <person name="Orru L."/>
            <person name="Duenas M.T."/>
        </authorList>
    </citation>
    <scope>NUCLEOTIDE SEQUENCE [LARGE SCALE GENOMIC DNA]</scope>
    <source>
        <strain evidence="8 9">237</strain>
    </source>
</reference>
<dbReference type="GO" id="GO:0046872">
    <property type="term" value="F:metal ion binding"/>
    <property type="evidence" value="ECO:0007669"/>
    <property type="project" value="UniProtKB-KW"/>
</dbReference>
<keyword evidence="2" id="KW-0479">Metal-binding</keyword>
<dbReference type="InterPro" id="IPR010197">
    <property type="entry name" value="OSBS/NAAAR"/>
</dbReference>
<dbReference type="InterPro" id="IPR029065">
    <property type="entry name" value="Enolase_C-like"/>
</dbReference>
<dbReference type="GO" id="GO:0043748">
    <property type="term" value="F:O-succinylbenzoate synthase activity"/>
    <property type="evidence" value="ECO:0007669"/>
    <property type="project" value="UniProtKB-EC"/>
</dbReference>
<comment type="cofactor">
    <cofactor evidence="1">
        <name>a divalent metal cation</name>
        <dbReference type="ChEBI" id="CHEBI:60240"/>
    </cofactor>
</comment>
<dbReference type="SMART" id="SM00922">
    <property type="entry name" value="MR_MLE"/>
    <property type="match status" value="1"/>
</dbReference>
<dbReference type="NCBIfam" id="TIGR01928">
    <property type="entry name" value="menC_lowGC_arch"/>
    <property type="match status" value="1"/>
</dbReference>
<protein>
    <recommendedName>
        <fullName evidence="5 6">o-succinylbenzoate synthase</fullName>
        <ecNumber evidence="5 6">4.2.1.113</ecNumber>
    </recommendedName>
</protein>
<dbReference type="GO" id="GO:0016854">
    <property type="term" value="F:racemase and epimerase activity"/>
    <property type="evidence" value="ECO:0007669"/>
    <property type="project" value="UniProtKB-ARBA"/>
</dbReference>
<dbReference type="EMBL" id="JYDC01000004">
    <property type="protein sequence ID" value="KZL43295.1"/>
    <property type="molecule type" value="Genomic_DNA"/>
</dbReference>
<gene>
    <name evidence="8" type="ORF">TY91_00490</name>
</gene>
<dbReference type="EC" id="4.2.1.113" evidence="5 6"/>
<dbReference type="PANTHER" id="PTHR48073:SF5">
    <property type="entry name" value="O-SUCCINYLBENZOATE SYNTHASE"/>
    <property type="match status" value="1"/>
</dbReference>
<dbReference type="AlphaFoldDB" id="A0A161V8Y6"/>
<dbReference type="SUPFAM" id="SSF54826">
    <property type="entry name" value="Enolase N-terminal domain-like"/>
    <property type="match status" value="1"/>
</dbReference>
<evidence type="ECO:0000256" key="5">
    <source>
        <dbReference type="ARBA" id="ARBA00029491"/>
    </source>
</evidence>
<dbReference type="PATRIC" id="fig|33960.6.peg.2274"/>
<evidence type="ECO:0000313" key="8">
    <source>
        <dbReference type="EMBL" id="KZL43295.1"/>
    </source>
</evidence>
<dbReference type="CDD" id="cd03317">
    <property type="entry name" value="NAAAR"/>
    <property type="match status" value="1"/>
</dbReference>
<evidence type="ECO:0000256" key="6">
    <source>
        <dbReference type="NCBIfam" id="TIGR01928"/>
    </source>
</evidence>
<evidence type="ECO:0000256" key="3">
    <source>
        <dbReference type="ARBA" id="ARBA00022842"/>
    </source>
</evidence>
<dbReference type="SFLD" id="SFLDS00001">
    <property type="entry name" value="Enolase"/>
    <property type="match status" value="1"/>
</dbReference>
<dbReference type="InterPro" id="IPR013341">
    <property type="entry name" value="Mandelate_racemase_N_dom"/>
</dbReference>
<organism evidence="8 9">
    <name type="scientific">Secundilactobacillus collinoides</name>
    <name type="common">Lactobacillus collinoides</name>
    <dbReference type="NCBI Taxonomy" id="33960"/>
    <lineage>
        <taxon>Bacteria</taxon>
        <taxon>Bacillati</taxon>
        <taxon>Bacillota</taxon>
        <taxon>Bacilli</taxon>
        <taxon>Lactobacillales</taxon>
        <taxon>Lactobacillaceae</taxon>
        <taxon>Secundilactobacillus</taxon>
    </lineage>
</organism>
<dbReference type="InterPro" id="IPR029017">
    <property type="entry name" value="Enolase-like_N"/>
</dbReference>
<dbReference type="Gene3D" id="3.30.390.10">
    <property type="entry name" value="Enolase-like, N-terminal domain"/>
    <property type="match status" value="1"/>
</dbReference>
<sequence length="375" mass="42152">MKIVEATLRKVDIPLRNPFETSFLRMYAKKTTILELKDEDGTFGYGEFSAFNLPFYNEEFRDGGFDLLSELILPKIVGREIKHPDDMYDLIKSIRRNNMAKSAVNCALWDIYSKQQNEPLAKALGGTKSKVEVGVSIGVQKSPEQLVEVVRGYLNDGYKRIKCKIKPGKDYDYLAAVRAEFPTVQLMGDANSAYRPDDFELLKRLDPLNLIMIEQPLEPGDLLYHAKLQKQIKTPICLDESVTSLEDTDKMIELGSGKIINIKVSRVGGLSIAKKIQQRAMENGIKCWCGGMIDSGVARAENIAIATLPGYVLANDIAPSIRYYDRDIITPMVQMNRAFVDVPEEAGIGFDIDWTNMNEFTLETKKITADTEVTV</sequence>
<keyword evidence="9" id="KW-1185">Reference proteome</keyword>
<dbReference type="UniPathway" id="UPA00079"/>
<comment type="caution">
    <text evidence="8">The sequence shown here is derived from an EMBL/GenBank/DDBJ whole genome shotgun (WGS) entry which is preliminary data.</text>
</comment>
<keyword evidence="3" id="KW-0460">Magnesium</keyword>
<feature type="domain" description="Mandelate racemase/muconate lactonizing enzyme C-terminal" evidence="7">
    <location>
        <begin position="143"/>
        <end position="235"/>
    </location>
</feature>
<evidence type="ECO:0000313" key="9">
    <source>
        <dbReference type="Proteomes" id="UP000076480"/>
    </source>
</evidence>
<dbReference type="Pfam" id="PF02746">
    <property type="entry name" value="MR_MLE_N"/>
    <property type="match status" value="1"/>
</dbReference>
<dbReference type="SFLD" id="SFLDF00009">
    <property type="entry name" value="o-succinylbenzoate_synthase"/>
    <property type="match status" value="1"/>
</dbReference>
<name>A0A161V8Y6_SECCO</name>
<dbReference type="Pfam" id="PF13378">
    <property type="entry name" value="MR_MLE_C"/>
    <property type="match status" value="1"/>
</dbReference>
<dbReference type="PANTHER" id="PTHR48073">
    <property type="entry name" value="O-SUCCINYLBENZOATE SYNTHASE-RELATED"/>
    <property type="match status" value="1"/>
</dbReference>
<proteinExistence type="predicted"/>
<dbReference type="InterPro" id="IPR036849">
    <property type="entry name" value="Enolase-like_C_sf"/>
</dbReference>
<dbReference type="InterPro" id="IPR013342">
    <property type="entry name" value="Mandelate_racemase_C"/>
</dbReference>
<dbReference type="Proteomes" id="UP000076480">
    <property type="component" value="Unassembled WGS sequence"/>
</dbReference>
<dbReference type="SUPFAM" id="SSF51604">
    <property type="entry name" value="Enolase C-terminal domain-like"/>
    <property type="match status" value="1"/>
</dbReference>
<dbReference type="Gene3D" id="3.20.20.120">
    <property type="entry name" value="Enolase-like C-terminal domain"/>
    <property type="match status" value="1"/>
</dbReference>
<dbReference type="GO" id="GO:0009234">
    <property type="term" value="P:menaquinone biosynthetic process"/>
    <property type="evidence" value="ECO:0007669"/>
    <property type="project" value="UniProtKB-UniRule"/>
</dbReference>
<evidence type="ECO:0000259" key="7">
    <source>
        <dbReference type="SMART" id="SM00922"/>
    </source>
</evidence>
<dbReference type="SFLD" id="SFLDG00180">
    <property type="entry name" value="muconate_cycloisomerase"/>
    <property type="match status" value="1"/>
</dbReference>
<dbReference type="RefSeq" id="WP_063285081.1">
    <property type="nucleotide sequence ID" value="NZ_JYDC01000004.1"/>
</dbReference>
<keyword evidence="4" id="KW-0456">Lyase</keyword>
<dbReference type="UniPathway" id="UPA01057">
    <property type="reaction ID" value="UER00165"/>
</dbReference>
<dbReference type="OrthoDB" id="9774531at2"/>
<evidence type="ECO:0000256" key="4">
    <source>
        <dbReference type="ARBA" id="ARBA00023239"/>
    </source>
</evidence>
<evidence type="ECO:0000256" key="2">
    <source>
        <dbReference type="ARBA" id="ARBA00022723"/>
    </source>
</evidence>
<evidence type="ECO:0000256" key="1">
    <source>
        <dbReference type="ARBA" id="ARBA00001968"/>
    </source>
</evidence>